<evidence type="ECO:0000313" key="8">
    <source>
        <dbReference type="Proteomes" id="UP001050691"/>
    </source>
</evidence>
<feature type="region of interest" description="Disordered" evidence="6">
    <location>
        <begin position="1"/>
        <end position="23"/>
    </location>
</feature>
<evidence type="ECO:0000256" key="3">
    <source>
        <dbReference type="ARBA" id="ARBA00008105"/>
    </source>
</evidence>
<evidence type="ECO:0008006" key="9">
    <source>
        <dbReference type="Google" id="ProtNLM"/>
    </source>
</evidence>
<comment type="function">
    <text evidence="1">Involved in nucleolar processing of pre-18S ribosomal RNA.</text>
</comment>
<name>A0AAV5AAP6_9AGAM</name>
<sequence>MSSLRNSLHRRNHKERSQLGHRSRLGILEKHSDYVKRARDFHSKQERIKRLKEKAAERNKDEFYFGMIKSRTQGGVHTTDRGNAVLPLDFVKILKTQDENYVRAVRQTNLKKIDKLKAELTTWADLTHPGHLGDDGEDDLDEEENEILREAGILAAPPRKAKREPKHVIFVSDKTEATNYTPPKSVTVSPKASTDTLQKKNVIDLGWDLSKKGKNSTRKKPSPLKAEEMEQTGEIEESGETEEIARNHRSQLLKELAARLKRDRNLRYAGRELEMQRLLMGKGASRKIRGTTLVEGDEGKEDQDDLDARKGRRRKAPVGLEPKVYHPRVYKWKAERKK</sequence>
<comment type="subcellular location">
    <subcellularLocation>
        <location evidence="2">Nucleus</location>
        <location evidence="2">Nucleolus</location>
    </subcellularLocation>
</comment>
<keyword evidence="4" id="KW-0698">rRNA processing</keyword>
<dbReference type="PANTHER" id="PTHR12838">
    <property type="entry name" value="U3 SMALL NUCLEOLAR RNA-ASSOCIATED PROTEIN 11"/>
    <property type="match status" value="1"/>
</dbReference>
<keyword evidence="5" id="KW-0539">Nucleus</keyword>
<dbReference type="Pfam" id="PF03998">
    <property type="entry name" value="Utp11"/>
    <property type="match status" value="1"/>
</dbReference>
<dbReference type="Proteomes" id="UP001050691">
    <property type="component" value="Unassembled WGS sequence"/>
</dbReference>
<evidence type="ECO:0000256" key="4">
    <source>
        <dbReference type="ARBA" id="ARBA00022552"/>
    </source>
</evidence>
<feature type="region of interest" description="Disordered" evidence="6">
    <location>
        <begin position="289"/>
        <end position="320"/>
    </location>
</feature>
<evidence type="ECO:0000256" key="5">
    <source>
        <dbReference type="ARBA" id="ARBA00023242"/>
    </source>
</evidence>
<feature type="compositionally biased region" description="Basic residues" evidence="6">
    <location>
        <begin position="7"/>
        <end position="23"/>
    </location>
</feature>
<protein>
    <recommendedName>
        <fullName evidence="9">U3 small nucleolar RNA-associated protein 11</fullName>
    </recommendedName>
</protein>
<proteinExistence type="inferred from homology"/>
<dbReference type="EMBL" id="BPWL01000004">
    <property type="protein sequence ID" value="GJJ09774.1"/>
    <property type="molecule type" value="Genomic_DNA"/>
</dbReference>
<dbReference type="InterPro" id="IPR007144">
    <property type="entry name" value="SSU_processome_Utp11"/>
</dbReference>
<evidence type="ECO:0000313" key="7">
    <source>
        <dbReference type="EMBL" id="GJJ09774.1"/>
    </source>
</evidence>
<comment type="similarity">
    <text evidence="3">Belongs to the UTP11 family.</text>
</comment>
<evidence type="ECO:0000256" key="1">
    <source>
        <dbReference type="ARBA" id="ARBA00004099"/>
    </source>
</evidence>
<evidence type="ECO:0000256" key="2">
    <source>
        <dbReference type="ARBA" id="ARBA00004604"/>
    </source>
</evidence>
<dbReference type="GO" id="GO:0032040">
    <property type="term" value="C:small-subunit processome"/>
    <property type="evidence" value="ECO:0007669"/>
    <property type="project" value="InterPro"/>
</dbReference>
<feature type="compositionally biased region" description="Acidic residues" evidence="6">
    <location>
        <begin position="295"/>
        <end position="305"/>
    </location>
</feature>
<accession>A0AAV5AAP6</accession>
<dbReference type="AlphaFoldDB" id="A0AAV5AAP6"/>
<dbReference type="PANTHER" id="PTHR12838:SF0">
    <property type="entry name" value="U3 SMALL NUCLEOLAR RNA-ASSOCIATED PROTEIN 11-RELATED"/>
    <property type="match status" value="1"/>
</dbReference>
<gene>
    <name evidence="7" type="ORF">Clacol_003998</name>
</gene>
<comment type="caution">
    <text evidence="7">The sequence shown here is derived from an EMBL/GenBank/DDBJ whole genome shotgun (WGS) entry which is preliminary data.</text>
</comment>
<feature type="compositionally biased region" description="Basic residues" evidence="6">
    <location>
        <begin position="212"/>
        <end position="222"/>
    </location>
</feature>
<keyword evidence="8" id="KW-1185">Reference proteome</keyword>
<feature type="region of interest" description="Disordered" evidence="6">
    <location>
        <begin position="210"/>
        <end position="246"/>
    </location>
</feature>
<dbReference type="GO" id="GO:0006364">
    <property type="term" value="P:rRNA processing"/>
    <property type="evidence" value="ECO:0007669"/>
    <property type="project" value="UniProtKB-KW"/>
</dbReference>
<feature type="compositionally biased region" description="Acidic residues" evidence="6">
    <location>
        <begin position="229"/>
        <end position="242"/>
    </location>
</feature>
<organism evidence="7 8">
    <name type="scientific">Clathrus columnatus</name>
    <dbReference type="NCBI Taxonomy" id="1419009"/>
    <lineage>
        <taxon>Eukaryota</taxon>
        <taxon>Fungi</taxon>
        <taxon>Dikarya</taxon>
        <taxon>Basidiomycota</taxon>
        <taxon>Agaricomycotina</taxon>
        <taxon>Agaricomycetes</taxon>
        <taxon>Phallomycetidae</taxon>
        <taxon>Phallales</taxon>
        <taxon>Clathraceae</taxon>
        <taxon>Clathrus</taxon>
    </lineage>
</organism>
<evidence type="ECO:0000256" key="6">
    <source>
        <dbReference type="SAM" id="MobiDB-lite"/>
    </source>
</evidence>
<reference evidence="7" key="1">
    <citation type="submission" date="2021-10" db="EMBL/GenBank/DDBJ databases">
        <title>De novo Genome Assembly of Clathrus columnatus (Basidiomycota, Fungi) Using Illumina and Nanopore Sequence Data.</title>
        <authorList>
            <person name="Ogiso-Tanaka E."/>
            <person name="Itagaki H."/>
            <person name="Hosoya T."/>
            <person name="Hosaka K."/>
        </authorList>
    </citation>
    <scope>NUCLEOTIDE SEQUENCE</scope>
    <source>
        <strain evidence="7">MO-923</strain>
    </source>
</reference>